<evidence type="ECO:0000313" key="2">
    <source>
        <dbReference type="EMBL" id="RBI86294.1"/>
    </source>
</evidence>
<dbReference type="OrthoDB" id="1398885at2"/>
<dbReference type="RefSeq" id="WP_113288531.1">
    <property type="nucleotide sequence ID" value="NZ_QNTQ01000005.1"/>
</dbReference>
<dbReference type="InterPro" id="IPR005135">
    <property type="entry name" value="Endo/exonuclease/phosphatase"/>
</dbReference>
<name>A0A365UAX5_9RHOB</name>
<protein>
    <submittedName>
        <fullName evidence="2">Endonuclease/exonuclease/phosphatase family protein</fullName>
    </submittedName>
</protein>
<keyword evidence="2" id="KW-0269">Exonuclease</keyword>
<feature type="domain" description="Endonuclease/exonuclease/phosphatase" evidence="1">
    <location>
        <begin position="5"/>
        <end position="292"/>
    </location>
</feature>
<dbReference type="GO" id="GO:0004527">
    <property type="term" value="F:exonuclease activity"/>
    <property type="evidence" value="ECO:0007669"/>
    <property type="project" value="UniProtKB-KW"/>
</dbReference>
<comment type="caution">
    <text evidence="2">The sequence shown here is derived from an EMBL/GenBank/DDBJ whole genome shotgun (WGS) entry which is preliminary data.</text>
</comment>
<dbReference type="EMBL" id="QNTQ01000005">
    <property type="protein sequence ID" value="RBI86294.1"/>
    <property type="molecule type" value="Genomic_DNA"/>
</dbReference>
<evidence type="ECO:0000259" key="1">
    <source>
        <dbReference type="Pfam" id="PF03372"/>
    </source>
</evidence>
<dbReference type="Proteomes" id="UP000253370">
    <property type="component" value="Unassembled WGS sequence"/>
</dbReference>
<gene>
    <name evidence="2" type="ORF">DRV85_05955</name>
</gene>
<dbReference type="Pfam" id="PF03372">
    <property type="entry name" value="Exo_endo_phos"/>
    <property type="match status" value="1"/>
</dbReference>
<dbReference type="Gene3D" id="3.60.10.10">
    <property type="entry name" value="Endonuclease/exonuclease/phosphatase"/>
    <property type="match status" value="1"/>
</dbReference>
<dbReference type="InterPro" id="IPR036691">
    <property type="entry name" value="Endo/exonu/phosph_ase_sf"/>
</dbReference>
<proteinExistence type="predicted"/>
<sequence length="302" mass="33381">MRVATFNMQNLRLRGGQLDGARDADVEAGPEATRHDTADRLLGARLIADAAPDVIALQEVFDRAALDFFHDRMLARVGSVRYPHRVCLPGNDGRGQDVALMSRRPLAQVHGHADVTPRDLGLETPRWMDPTRPVFRRDCLTARAGPLTLFVCHFKAPYPRARKAWKVRRVEAQAVRRLVEARFPDPAAALWLVLGDLNDPLDSADPAIAPLLPPFSVDLLARLPPGERWSWHDAESGQYGRPDALLASPALAGRFPGARPRLHRAALGHEARRHAGHRFAATGWHRPHASDHALLAVDFPGL</sequence>
<dbReference type="AlphaFoldDB" id="A0A365UAX5"/>
<keyword evidence="3" id="KW-1185">Reference proteome</keyword>
<organism evidence="2 3">
    <name type="scientific">Rhodosalinus halophilus</name>
    <dbReference type="NCBI Taxonomy" id="2259333"/>
    <lineage>
        <taxon>Bacteria</taxon>
        <taxon>Pseudomonadati</taxon>
        <taxon>Pseudomonadota</taxon>
        <taxon>Alphaproteobacteria</taxon>
        <taxon>Rhodobacterales</taxon>
        <taxon>Paracoccaceae</taxon>
        <taxon>Rhodosalinus</taxon>
    </lineage>
</organism>
<dbReference type="GO" id="GO:0004519">
    <property type="term" value="F:endonuclease activity"/>
    <property type="evidence" value="ECO:0007669"/>
    <property type="project" value="UniProtKB-KW"/>
</dbReference>
<keyword evidence="2" id="KW-0255">Endonuclease</keyword>
<dbReference type="SUPFAM" id="SSF56219">
    <property type="entry name" value="DNase I-like"/>
    <property type="match status" value="1"/>
</dbReference>
<keyword evidence="2" id="KW-0378">Hydrolase</keyword>
<accession>A0A365UAX5</accession>
<evidence type="ECO:0000313" key="3">
    <source>
        <dbReference type="Proteomes" id="UP000253370"/>
    </source>
</evidence>
<reference evidence="2 3" key="1">
    <citation type="submission" date="2018-07" db="EMBL/GenBank/DDBJ databases">
        <title>Rhodosalinus sp. strain E84T genomic sequence and assembly.</title>
        <authorList>
            <person name="Liu Z.-W."/>
            <person name="Lu D.-C."/>
        </authorList>
    </citation>
    <scope>NUCLEOTIDE SEQUENCE [LARGE SCALE GENOMIC DNA]</scope>
    <source>
        <strain evidence="2 3">E84</strain>
    </source>
</reference>
<keyword evidence="2" id="KW-0540">Nuclease</keyword>